<dbReference type="PROSITE" id="PS50110">
    <property type="entry name" value="RESPONSE_REGULATORY"/>
    <property type="match status" value="1"/>
</dbReference>
<keyword evidence="4" id="KW-0238">DNA-binding</keyword>
<dbReference type="Gene3D" id="2.40.50.1020">
    <property type="entry name" value="LytTr DNA-binding domain"/>
    <property type="match status" value="1"/>
</dbReference>
<keyword evidence="1" id="KW-0597">Phosphoprotein</keyword>
<dbReference type="PROSITE" id="PS50930">
    <property type="entry name" value="HTH_LYTTR"/>
    <property type="match status" value="1"/>
</dbReference>
<evidence type="ECO:0000313" key="4">
    <source>
        <dbReference type="EMBL" id="GLK52535.1"/>
    </source>
</evidence>
<reference evidence="4" key="1">
    <citation type="journal article" date="2014" name="Int. J. Syst. Evol. Microbiol.">
        <title>Complete genome sequence of Corynebacterium casei LMG S-19264T (=DSM 44701T), isolated from a smear-ripened cheese.</title>
        <authorList>
            <consortium name="US DOE Joint Genome Institute (JGI-PGF)"/>
            <person name="Walter F."/>
            <person name="Albersmeier A."/>
            <person name="Kalinowski J."/>
            <person name="Ruckert C."/>
        </authorList>
    </citation>
    <scope>NUCLEOTIDE SEQUENCE</scope>
    <source>
        <strain evidence="4">VKM B-1513</strain>
    </source>
</reference>
<dbReference type="GO" id="GO:0000156">
    <property type="term" value="F:phosphorelay response regulator activity"/>
    <property type="evidence" value="ECO:0007669"/>
    <property type="project" value="InterPro"/>
</dbReference>
<feature type="domain" description="HTH LytTR-type" evidence="3">
    <location>
        <begin position="148"/>
        <end position="252"/>
    </location>
</feature>
<accession>A0A9W6INR5</accession>
<evidence type="ECO:0000313" key="5">
    <source>
        <dbReference type="Proteomes" id="UP001143486"/>
    </source>
</evidence>
<name>A0A9W6INR5_9PROT</name>
<dbReference type="Proteomes" id="UP001143486">
    <property type="component" value="Unassembled WGS sequence"/>
</dbReference>
<evidence type="ECO:0000259" key="2">
    <source>
        <dbReference type="PROSITE" id="PS50110"/>
    </source>
</evidence>
<dbReference type="Pfam" id="PF00072">
    <property type="entry name" value="Response_reg"/>
    <property type="match status" value="1"/>
</dbReference>
<dbReference type="SMART" id="SM00448">
    <property type="entry name" value="REC"/>
    <property type="match status" value="1"/>
</dbReference>
<dbReference type="PANTHER" id="PTHR37299">
    <property type="entry name" value="TRANSCRIPTIONAL REGULATOR-RELATED"/>
    <property type="match status" value="1"/>
</dbReference>
<evidence type="ECO:0000259" key="3">
    <source>
        <dbReference type="PROSITE" id="PS50930"/>
    </source>
</evidence>
<dbReference type="SUPFAM" id="SSF52172">
    <property type="entry name" value="CheY-like"/>
    <property type="match status" value="1"/>
</dbReference>
<feature type="modified residue" description="4-aspartylphosphate" evidence="1">
    <location>
        <position position="53"/>
    </location>
</feature>
<reference evidence="4" key="2">
    <citation type="submission" date="2023-01" db="EMBL/GenBank/DDBJ databases">
        <authorList>
            <person name="Sun Q."/>
            <person name="Evtushenko L."/>
        </authorList>
    </citation>
    <scope>NUCLEOTIDE SEQUENCE</scope>
    <source>
        <strain evidence="4">VKM B-1513</strain>
    </source>
</reference>
<dbReference type="SMART" id="SM00850">
    <property type="entry name" value="LytTR"/>
    <property type="match status" value="1"/>
</dbReference>
<dbReference type="InterPro" id="IPR011006">
    <property type="entry name" value="CheY-like_superfamily"/>
</dbReference>
<comment type="caution">
    <text evidence="4">The sequence shown here is derived from an EMBL/GenBank/DDBJ whole genome shotgun (WGS) entry which is preliminary data.</text>
</comment>
<sequence length="255" mass="28748">MRVLLVDDEPLALRRLEILLSRRPWVDVVAAVRDGHAAAKAARELNPDVVFLDIQMPQLDGFEIASILSQTVRPEIIFVTAYEAHAVKAFEAAAIDYLLKPVEMERLDEALGRARTQLASRDATARADELEALVHTLRGHDGEGHPDLWIRDRNGRMRLEKNRIDWIEAEGDYVRIHAGARSWLMRATMTAMEKNLDDHQFARVHRSAIVNLRRVARTAATPTGSKTLRLNDGTEIRVGRAFEGRVNTLLARPIS</sequence>
<organism evidence="4 5">
    <name type="scientific">Maricaulis virginensis</name>
    <dbReference type="NCBI Taxonomy" id="144022"/>
    <lineage>
        <taxon>Bacteria</taxon>
        <taxon>Pseudomonadati</taxon>
        <taxon>Pseudomonadota</taxon>
        <taxon>Alphaproteobacteria</taxon>
        <taxon>Maricaulales</taxon>
        <taxon>Maricaulaceae</taxon>
        <taxon>Maricaulis</taxon>
    </lineage>
</organism>
<proteinExistence type="predicted"/>
<evidence type="ECO:0000256" key="1">
    <source>
        <dbReference type="PROSITE-ProRule" id="PRU00169"/>
    </source>
</evidence>
<gene>
    <name evidence="4" type="ORF">GCM10017621_20430</name>
</gene>
<dbReference type="Gene3D" id="3.40.50.2300">
    <property type="match status" value="1"/>
</dbReference>
<dbReference type="EMBL" id="BSFE01000005">
    <property type="protein sequence ID" value="GLK52535.1"/>
    <property type="molecule type" value="Genomic_DNA"/>
</dbReference>
<dbReference type="InterPro" id="IPR046947">
    <property type="entry name" value="LytR-like"/>
</dbReference>
<keyword evidence="5" id="KW-1185">Reference proteome</keyword>
<dbReference type="GO" id="GO:0003677">
    <property type="term" value="F:DNA binding"/>
    <property type="evidence" value="ECO:0007669"/>
    <property type="project" value="UniProtKB-KW"/>
</dbReference>
<dbReference type="PANTHER" id="PTHR37299:SF1">
    <property type="entry name" value="STAGE 0 SPORULATION PROTEIN A HOMOLOG"/>
    <property type="match status" value="1"/>
</dbReference>
<protein>
    <submittedName>
        <fullName evidence="4">DNA-binding response regulator</fullName>
    </submittedName>
</protein>
<dbReference type="RefSeq" id="WP_271186902.1">
    <property type="nucleotide sequence ID" value="NZ_BSFE01000005.1"/>
</dbReference>
<dbReference type="AlphaFoldDB" id="A0A9W6INR5"/>
<feature type="domain" description="Response regulatory" evidence="2">
    <location>
        <begin position="2"/>
        <end position="115"/>
    </location>
</feature>
<dbReference type="Pfam" id="PF04397">
    <property type="entry name" value="LytTR"/>
    <property type="match status" value="1"/>
</dbReference>
<dbReference type="InterPro" id="IPR001789">
    <property type="entry name" value="Sig_transdc_resp-reg_receiver"/>
</dbReference>
<dbReference type="InterPro" id="IPR007492">
    <property type="entry name" value="LytTR_DNA-bd_dom"/>
</dbReference>